<sequence>MSGTVVLLVLFGAFLNASWNAVVKSSGDKFLNAVIVVGAAGLIAALALPFLAAPDRASWPFLAMSMVLQVIYLCLVAAAYESGDMSQAYPIMRGTPPLLVALVSGPLIGEVLPAARWVGIAFISGGVLALAFEARRRAAHGNGRTTAIALVNAMFIAGYTLVDGIGVRKSGAPVAYTMWVFVLNAAPLVLWTLLRHRERIWPHLQGRWSLAFIGGVGTLGSYGLALWAMTLAPIAVVSALRETSILFAILLSALFLKERIGWQRILAALLIVIGVVIIRLS</sequence>
<accession>A0A916WFF2</accession>
<evidence type="ECO:0000256" key="5">
    <source>
        <dbReference type="ARBA" id="ARBA00023136"/>
    </source>
</evidence>
<feature type="transmembrane region" description="Helical" evidence="6">
    <location>
        <begin position="262"/>
        <end position="280"/>
    </location>
</feature>
<protein>
    <submittedName>
        <fullName evidence="8">Membrane protein</fullName>
    </submittedName>
</protein>
<evidence type="ECO:0000256" key="4">
    <source>
        <dbReference type="ARBA" id="ARBA00022989"/>
    </source>
</evidence>
<dbReference type="Proteomes" id="UP000646478">
    <property type="component" value="Unassembled WGS sequence"/>
</dbReference>
<dbReference type="AlphaFoldDB" id="A0A916WFF2"/>
<dbReference type="GO" id="GO:0016020">
    <property type="term" value="C:membrane"/>
    <property type="evidence" value="ECO:0007669"/>
    <property type="project" value="UniProtKB-SubCell"/>
</dbReference>
<keyword evidence="4 6" id="KW-1133">Transmembrane helix</keyword>
<proteinExistence type="inferred from homology"/>
<reference evidence="8" key="2">
    <citation type="submission" date="2020-09" db="EMBL/GenBank/DDBJ databases">
        <authorList>
            <person name="Sun Q."/>
            <person name="Zhou Y."/>
        </authorList>
    </citation>
    <scope>NUCLEOTIDE SEQUENCE</scope>
    <source>
        <strain evidence="8">CGMCC 1.15082</strain>
    </source>
</reference>
<keyword evidence="9" id="KW-1185">Reference proteome</keyword>
<dbReference type="InterPro" id="IPR050638">
    <property type="entry name" value="AA-Vitamin_Transporters"/>
</dbReference>
<organism evidence="8 9">
    <name type="scientific">Brucella endophytica</name>
    <dbReference type="NCBI Taxonomy" id="1963359"/>
    <lineage>
        <taxon>Bacteria</taxon>
        <taxon>Pseudomonadati</taxon>
        <taxon>Pseudomonadota</taxon>
        <taxon>Alphaproteobacteria</taxon>
        <taxon>Hyphomicrobiales</taxon>
        <taxon>Brucellaceae</taxon>
        <taxon>Brucella/Ochrobactrum group</taxon>
        <taxon>Brucella</taxon>
    </lineage>
</organism>
<dbReference type="InterPro" id="IPR000620">
    <property type="entry name" value="EamA_dom"/>
</dbReference>
<comment type="caution">
    <text evidence="8">The sequence shown here is derived from an EMBL/GenBank/DDBJ whole genome shotgun (WGS) entry which is preliminary data.</text>
</comment>
<reference evidence="8" key="1">
    <citation type="journal article" date="2014" name="Int. J. Syst. Evol. Microbiol.">
        <title>Complete genome sequence of Corynebacterium casei LMG S-19264T (=DSM 44701T), isolated from a smear-ripened cheese.</title>
        <authorList>
            <consortium name="US DOE Joint Genome Institute (JGI-PGF)"/>
            <person name="Walter F."/>
            <person name="Albersmeier A."/>
            <person name="Kalinowski J."/>
            <person name="Ruckert C."/>
        </authorList>
    </citation>
    <scope>NUCLEOTIDE SEQUENCE</scope>
    <source>
        <strain evidence="8">CGMCC 1.15082</strain>
    </source>
</reference>
<evidence type="ECO:0000256" key="6">
    <source>
        <dbReference type="SAM" id="Phobius"/>
    </source>
</evidence>
<dbReference type="SUPFAM" id="SSF103481">
    <property type="entry name" value="Multidrug resistance efflux transporter EmrE"/>
    <property type="match status" value="2"/>
</dbReference>
<feature type="transmembrane region" description="Helical" evidence="6">
    <location>
        <begin position="59"/>
        <end position="80"/>
    </location>
</feature>
<comment type="similarity">
    <text evidence="2">Belongs to the EamA transporter family.</text>
</comment>
<feature type="transmembrane region" description="Helical" evidence="6">
    <location>
        <begin position="114"/>
        <end position="132"/>
    </location>
</feature>
<feature type="transmembrane region" description="Helical" evidence="6">
    <location>
        <begin position="30"/>
        <end position="52"/>
    </location>
</feature>
<evidence type="ECO:0000256" key="1">
    <source>
        <dbReference type="ARBA" id="ARBA00004141"/>
    </source>
</evidence>
<dbReference type="Pfam" id="PF00892">
    <property type="entry name" value="EamA"/>
    <property type="match status" value="1"/>
</dbReference>
<feature type="transmembrane region" description="Helical" evidence="6">
    <location>
        <begin position="234"/>
        <end position="255"/>
    </location>
</feature>
<keyword evidence="3 6" id="KW-0812">Transmembrane</keyword>
<name>A0A916WFF2_9HYPH</name>
<dbReference type="EMBL" id="BMHH01000007">
    <property type="protein sequence ID" value="GGA92523.1"/>
    <property type="molecule type" value="Genomic_DNA"/>
</dbReference>
<dbReference type="PANTHER" id="PTHR32322:SF2">
    <property type="entry name" value="EAMA DOMAIN-CONTAINING PROTEIN"/>
    <property type="match status" value="1"/>
</dbReference>
<dbReference type="InterPro" id="IPR037185">
    <property type="entry name" value="EmrE-like"/>
</dbReference>
<dbReference type="RefSeq" id="WP_188824100.1">
    <property type="nucleotide sequence ID" value="NZ_BMHH01000007.1"/>
</dbReference>
<keyword evidence="5 6" id="KW-0472">Membrane</keyword>
<feature type="domain" description="EamA" evidence="7">
    <location>
        <begin position="148"/>
        <end position="278"/>
    </location>
</feature>
<gene>
    <name evidence="8" type="ORF">GCM10011491_20690</name>
</gene>
<feature type="transmembrane region" description="Helical" evidence="6">
    <location>
        <begin position="144"/>
        <end position="162"/>
    </location>
</feature>
<evidence type="ECO:0000313" key="8">
    <source>
        <dbReference type="EMBL" id="GGA92523.1"/>
    </source>
</evidence>
<evidence type="ECO:0000256" key="2">
    <source>
        <dbReference type="ARBA" id="ARBA00007362"/>
    </source>
</evidence>
<dbReference type="Gene3D" id="1.10.3730.20">
    <property type="match status" value="2"/>
</dbReference>
<feature type="transmembrane region" description="Helical" evidence="6">
    <location>
        <begin position="174"/>
        <end position="194"/>
    </location>
</feature>
<dbReference type="PANTHER" id="PTHR32322">
    <property type="entry name" value="INNER MEMBRANE TRANSPORTER"/>
    <property type="match status" value="1"/>
</dbReference>
<evidence type="ECO:0000256" key="3">
    <source>
        <dbReference type="ARBA" id="ARBA00022692"/>
    </source>
</evidence>
<feature type="transmembrane region" description="Helical" evidence="6">
    <location>
        <begin position="206"/>
        <end position="228"/>
    </location>
</feature>
<evidence type="ECO:0000259" key="7">
    <source>
        <dbReference type="Pfam" id="PF00892"/>
    </source>
</evidence>
<comment type="subcellular location">
    <subcellularLocation>
        <location evidence="1">Membrane</location>
        <topology evidence="1">Multi-pass membrane protein</topology>
    </subcellularLocation>
</comment>
<evidence type="ECO:0000313" key="9">
    <source>
        <dbReference type="Proteomes" id="UP000646478"/>
    </source>
</evidence>